<keyword evidence="3" id="KW-0804">Transcription</keyword>
<dbReference type="CDD" id="cd07377">
    <property type="entry name" value="WHTH_GntR"/>
    <property type="match status" value="1"/>
</dbReference>
<evidence type="ECO:0000256" key="1">
    <source>
        <dbReference type="ARBA" id="ARBA00023015"/>
    </source>
</evidence>
<keyword evidence="1" id="KW-0805">Transcription regulation</keyword>
<dbReference type="InterPro" id="IPR000524">
    <property type="entry name" value="Tscrpt_reg_HTH_GntR"/>
</dbReference>
<dbReference type="PANTHER" id="PTHR43537">
    <property type="entry name" value="TRANSCRIPTIONAL REGULATOR, GNTR FAMILY"/>
    <property type="match status" value="1"/>
</dbReference>
<gene>
    <name evidence="5" type="ORF">SAMN05421834_1182</name>
</gene>
<reference evidence="6" key="1">
    <citation type="submission" date="2017-01" db="EMBL/GenBank/DDBJ databases">
        <authorList>
            <person name="Varghese N."/>
            <person name="Submissions S."/>
        </authorList>
    </citation>
    <scope>NUCLEOTIDE SEQUENCE [LARGE SCALE GENOMIC DNA]</scope>
    <source>
        <strain evidence="6">ATCC 700103</strain>
    </source>
</reference>
<dbReference type="PANTHER" id="PTHR43537:SF43">
    <property type="entry name" value="GNTR-FAMILY TRANSCRIPTIONAL REGULATOR"/>
    <property type="match status" value="1"/>
</dbReference>
<keyword evidence="6" id="KW-1185">Reference proteome</keyword>
<organism evidence="5 6">
    <name type="scientific">Halanaerobium kushneri</name>
    <dbReference type="NCBI Taxonomy" id="56779"/>
    <lineage>
        <taxon>Bacteria</taxon>
        <taxon>Bacillati</taxon>
        <taxon>Bacillota</taxon>
        <taxon>Clostridia</taxon>
        <taxon>Halanaerobiales</taxon>
        <taxon>Halanaerobiaceae</taxon>
        <taxon>Halanaerobium</taxon>
    </lineage>
</organism>
<sequence length="236" mass="27298">MEFKQIKNNKVYEQVIEQIRQMIYEGELQRGDKLPSERELKKQLGVSRASIREAFSALEMIGLIESRPGEGTFIRDSFDEDIFNPLSLILLLNDNVAEELLELRRVLEIDCVKLAAERATEAEIKEMQSYIEDLLSSSGYEEESIKADKMFHYTIARASGNKVLLFFMRSISEAMDFHIKNTRTKLVSKEETMADFAVQHQKIFKALKEHNSEQAAVEMKNHLDYVEKLINKEIEG</sequence>
<protein>
    <submittedName>
        <fullName evidence="5">Transcriptional regulator, GntR family</fullName>
    </submittedName>
</protein>
<dbReference type="GO" id="GO:0003700">
    <property type="term" value="F:DNA-binding transcription factor activity"/>
    <property type="evidence" value="ECO:0007669"/>
    <property type="project" value="InterPro"/>
</dbReference>
<dbReference type="Pfam" id="PF07729">
    <property type="entry name" value="FCD"/>
    <property type="match status" value="1"/>
</dbReference>
<evidence type="ECO:0000259" key="4">
    <source>
        <dbReference type="PROSITE" id="PS50949"/>
    </source>
</evidence>
<dbReference type="RefSeq" id="WP_076545560.1">
    <property type="nucleotide sequence ID" value="NZ_FTNC01000018.1"/>
</dbReference>
<dbReference type="Gene3D" id="1.10.10.10">
    <property type="entry name" value="Winged helix-like DNA-binding domain superfamily/Winged helix DNA-binding domain"/>
    <property type="match status" value="1"/>
</dbReference>
<dbReference type="Gene3D" id="1.20.120.530">
    <property type="entry name" value="GntR ligand-binding domain-like"/>
    <property type="match status" value="1"/>
</dbReference>
<proteinExistence type="predicted"/>
<dbReference type="InterPro" id="IPR011711">
    <property type="entry name" value="GntR_C"/>
</dbReference>
<evidence type="ECO:0000256" key="2">
    <source>
        <dbReference type="ARBA" id="ARBA00023125"/>
    </source>
</evidence>
<name>A0A1N6ZG36_9FIRM</name>
<dbReference type="SMART" id="SM00895">
    <property type="entry name" value="FCD"/>
    <property type="match status" value="1"/>
</dbReference>
<dbReference type="InterPro" id="IPR036390">
    <property type="entry name" value="WH_DNA-bd_sf"/>
</dbReference>
<dbReference type="STRING" id="56779.SAMN05421834_1182"/>
<evidence type="ECO:0000256" key="3">
    <source>
        <dbReference type="ARBA" id="ARBA00023163"/>
    </source>
</evidence>
<evidence type="ECO:0000313" key="6">
    <source>
        <dbReference type="Proteomes" id="UP000185669"/>
    </source>
</evidence>
<dbReference type="SMART" id="SM00345">
    <property type="entry name" value="HTH_GNTR"/>
    <property type="match status" value="1"/>
</dbReference>
<dbReference type="SUPFAM" id="SSF48008">
    <property type="entry name" value="GntR ligand-binding domain-like"/>
    <property type="match status" value="1"/>
</dbReference>
<evidence type="ECO:0000313" key="5">
    <source>
        <dbReference type="EMBL" id="SIR25721.1"/>
    </source>
</evidence>
<keyword evidence="2" id="KW-0238">DNA-binding</keyword>
<dbReference type="PRINTS" id="PR00035">
    <property type="entry name" value="HTHGNTR"/>
</dbReference>
<dbReference type="Proteomes" id="UP000185669">
    <property type="component" value="Unassembled WGS sequence"/>
</dbReference>
<dbReference type="Pfam" id="PF00392">
    <property type="entry name" value="GntR"/>
    <property type="match status" value="1"/>
</dbReference>
<dbReference type="InterPro" id="IPR036388">
    <property type="entry name" value="WH-like_DNA-bd_sf"/>
</dbReference>
<dbReference type="PROSITE" id="PS50949">
    <property type="entry name" value="HTH_GNTR"/>
    <property type="match status" value="1"/>
</dbReference>
<dbReference type="SUPFAM" id="SSF46785">
    <property type="entry name" value="Winged helix' DNA-binding domain"/>
    <property type="match status" value="1"/>
</dbReference>
<dbReference type="EMBL" id="FTNC01000018">
    <property type="protein sequence ID" value="SIR25721.1"/>
    <property type="molecule type" value="Genomic_DNA"/>
</dbReference>
<accession>A0A1N6ZG36</accession>
<dbReference type="InterPro" id="IPR008920">
    <property type="entry name" value="TF_FadR/GntR_C"/>
</dbReference>
<dbReference type="OrthoDB" id="9799482at2"/>
<dbReference type="GO" id="GO:0003677">
    <property type="term" value="F:DNA binding"/>
    <property type="evidence" value="ECO:0007669"/>
    <property type="project" value="UniProtKB-KW"/>
</dbReference>
<feature type="domain" description="HTH gntR-type" evidence="4">
    <location>
        <begin position="9"/>
        <end position="77"/>
    </location>
</feature>
<dbReference type="AlphaFoldDB" id="A0A1N6ZG36"/>